<dbReference type="AlphaFoldDB" id="A0AAV4I5D0"/>
<evidence type="ECO:0000313" key="1">
    <source>
        <dbReference type="EMBL" id="GFS05554.1"/>
    </source>
</evidence>
<accession>A0AAV4I5D0</accession>
<sequence>MVYPLLSTSTNYLSTQMAIQPLKEGTDMRDNVHLALATFKDSCCLAPIANIKQCIRLLSSRIATSAEHVSLSYVMRGEYPYLEAQANLPDIFKKSLSSFEDILDLRLLPHQSEGMEASSGSPAVPE</sequence>
<evidence type="ECO:0000313" key="2">
    <source>
        <dbReference type="Proteomes" id="UP000762676"/>
    </source>
</evidence>
<keyword evidence="2" id="KW-1185">Reference proteome</keyword>
<dbReference type="Proteomes" id="UP000762676">
    <property type="component" value="Unassembled WGS sequence"/>
</dbReference>
<reference evidence="1 2" key="1">
    <citation type="journal article" date="2021" name="Elife">
        <title>Chloroplast acquisition without the gene transfer in kleptoplastic sea slugs, Plakobranchus ocellatus.</title>
        <authorList>
            <person name="Maeda T."/>
            <person name="Takahashi S."/>
            <person name="Yoshida T."/>
            <person name="Shimamura S."/>
            <person name="Takaki Y."/>
            <person name="Nagai Y."/>
            <person name="Toyoda A."/>
            <person name="Suzuki Y."/>
            <person name="Arimoto A."/>
            <person name="Ishii H."/>
            <person name="Satoh N."/>
            <person name="Nishiyama T."/>
            <person name="Hasebe M."/>
            <person name="Maruyama T."/>
            <person name="Minagawa J."/>
            <person name="Obokata J."/>
            <person name="Shigenobu S."/>
        </authorList>
    </citation>
    <scope>NUCLEOTIDE SEQUENCE [LARGE SCALE GENOMIC DNA]</scope>
</reference>
<dbReference type="EMBL" id="BMAT01006076">
    <property type="protein sequence ID" value="GFS05554.1"/>
    <property type="molecule type" value="Genomic_DNA"/>
</dbReference>
<organism evidence="1 2">
    <name type="scientific">Elysia marginata</name>
    <dbReference type="NCBI Taxonomy" id="1093978"/>
    <lineage>
        <taxon>Eukaryota</taxon>
        <taxon>Metazoa</taxon>
        <taxon>Spiralia</taxon>
        <taxon>Lophotrochozoa</taxon>
        <taxon>Mollusca</taxon>
        <taxon>Gastropoda</taxon>
        <taxon>Heterobranchia</taxon>
        <taxon>Euthyneura</taxon>
        <taxon>Panpulmonata</taxon>
        <taxon>Sacoglossa</taxon>
        <taxon>Placobranchoidea</taxon>
        <taxon>Plakobranchidae</taxon>
        <taxon>Elysia</taxon>
    </lineage>
</organism>
<protein>
    <submittedName>
        <fullName evidence="1">Phosphoinositide phospholipase C</fullName>
    </submittedName>
</protein>
<gene>
    <name evidence="1" type="ORF">ElyMa_002940800</name>
</gene>
<comment type="caution">
    <text evidence="1">The sequence shown here is derived from an EMBL/GenBank/DDBJ whole genome shotgun (WGS) entry which is preliminary data.</text>
</comment>
<proteinExistence type="predicted"/>
<name>A0AAV4I5D0_9GAST</name>